<dbReference type="SUPFAM" id="SSF53383">
    <property type="entry name" value="PLP-dependent transferases"/>
    <property type="match status" value="1"/>
</dbReference>
<comment type="similarity">
    <text evidence="2">Belongs to the threonine aldolase family.</text>
</comment>
<dbReference type="Pfam" id="PF01212">
    <property type="entry name" value="Beta_elim_lyase"/>
    <property type="match status" value="1"/>
</dbReference>
<evidence type="ECO:0000256" key="2">
    <source>
        <dbReference type="ARBA" id="ARBA00006966"/>
    </source>
</evidence>
<dbReference type="RefSeq" id="WP_148455654.1">
    <property type="nucleotide sequence ID" value="NZ_VSFC01000050.1"/>
</dbReference>
<dbReference type="GO" id="GO:0008732">
    <property type="term" value="F:L-allo-threonine aldolase activity"/>
    <property type="evidence" value="ECO:0007669"/>
    <property type="project" value="TreeGrafter"/>
</dbReference>
<dbReference type="InterPro" id="IPR001597">
    <property type="entry name" value="ArAA_b-elim_lyase/Thr_aldolase"/>
</dbReference>
<dbReference type="PANTHER" id="PTHR48097:SF9">
    <property type="entry name" value="L-THREONINE ALDOLASE"/>
    <property type="match status" value="1"/>
</dbReference>
<gene>
    <name evidence="5" type="ORF">FVF61_09445</name>
</gene>
<feature type="domain" description="Aromatic amino acid beta-eliminating lyase/threonine aldolase" evidence="4">
    <location>
        <begin position="81"/>
        <end position="337"/>
    </location>
</feature>
<dbReference type="GO" id="GO:0006567">
    <property type="term" value="P:L-threonine catabolic process"/>
    <property type="evidence" value="ECO:0007669"/>
    <property type="project" value="TreeGrafter"/>
</dbReference>
<keyword evidence="6" id="KW-1185">Reference proteome</keyword>
<dbReference type="OrthoDB" id="9774495at2"/>
<dbReference type="EMBL" id="VSFC01000050">
    <property type="protein sequence ID" value="TYA53828.1"/>
    <property type="molecule type" value="Genomic_DNA"/>
</dbReference>
<comment type="caution">
    <text evidence="5">The sequence shown here is derived from an EMBL/GenBank/DDBJ whole genome shotgun (WGS) entry which is preliminary data.</text>
</comment>
<name>A0A5D0G4P7_9FLAO</name>
<keyword evidence="3" id="KW-0663">Pyridoxal phosphate</keyword>
<comment type="cofactor">
    <cofactor evidence="1">
        <name>pyridoxal 5'-phosphate</name>
        <dbReference type="ChEBI" id="CHEBI:597326"/>
    </cofactor>
</comment>
<evidence type="ECO:0000313" key="6">
    <source>
        <dbReference type="Proteomes" id="UP000324550"/>
    </source>
</evidence>
<dbReference type="GO" id="GO:0006545">
    <property type="term" value="P:glycine biosynthetic process"/>
    <property type="evidence" value="ECO:0007669"/>
    <property type="project" value="TreeGrafter"/>
</dbReference>
<evidence type="ECO:0000256" key="3">
    <source>
        <dbReference type="ARBA" id="ARBA00022898"/>
    </source>
</evidence>
<reference evidence="5 6" key="1">
    <citation type="submission" date="2019-08" db="EMBL/GenBank/DDBJ databases">
        <title>Formosa sediminis sp. nov., isolated from marine sediment.</title>
        <authorList>
            <person name="Cao W.R."/>
        </authorList>
    </citation>
    <scope>NUCLEOTIDE SEQUENCE [LARGE SCALE GENOMIC DNA]</scope>
    <source>
        <strain evidence="5 6">1494</strain>
    </source>
</reference>
<dbReference type="Proteomes" id="UP000324550">
    <property type="component" value="Unassembled WGS sequence"/>
</dbReference>
<sequence>MKKNKKCNNRREFLKTCGLSTIPFLMPTASINAFSSIKDKPIISNKNQPIVNFIFDGFNFSPQEYIEKLTEINLSNPISKDFYGSGGETELLEKSFAKITGKEKAIYLPTGTMANQIAIYLLNGNNTKVIVPENSHVYRDEADAAQSVFNKRLIPVETDNAYFNLSELEKTIKETNNNEVFKSGLGTVVIENPIRRANGIAVPIETIQKISNYCKQKGYKMHLDGARLHIASAFTNVSVLEYASYFDTVYISLYKYLNAAGGAILCGDAEIIDQVAHQIKIHGGAAYKTWPNTSVALHYLQTIEEKLKQVKEITSILIPELNKIDGISITKIENGTNLYDLKLSKNINSEKLESILYKEHYIWISSANQDGITRFAVNESLLSRDIQDIIQAWKQSIIKARN</sequence>
<protein>
    <submittedName>
        <fullName evidence="5">Threonine aldolase</fullName>
    </submittedName>
</protein>
<evidence type="ECO:0000313" key="5">
    <source>
        <dbReference type="EMBL" id="TYA53828.1"/>
    </source>
</evidence>
<dbReference type="InterPro" id="IPR015421">
    <property type="entry name" value="PyrdxlP-dep_Trfase_major"/>
</dbReference>
<evidence type="ECO:0000259" key="4">
    <source>
        <dbReference type="Pfam" id="PF01212"/>
    </source>
</evidence>
<dbReference type="GO" id="GO:0005829">
    <property type="term" value="C:cytosol"/>
    <property type="evidence" value="ECO:0007669"/>
    <property type="project" value="TreeGrafter"/>
</dbReference>
<dbReference type="InterPro" id="IPR015424">
    <property type="entry name" value="PyrdxlP-dep_Trfase"/>
</dbReference>
<dbReference type="Gene3D" id="3.40.640.10">
    <property type="entry name" value="Type I PLP-dependent aspartate aminotransferase-like (Major domain)"/>
    <property type="match status" value="1"/>
</dbReference>
<proteinExistence type="inferred from homology"/>
<dbReference type="AlphaFoldDB" id="A0A5D0G4P7"/>
<accession>A0A5D0G4P7</accession>
<dbReference type="PANTHER" id="PTHR48097">
    <property type="entry name" value="L-THREONINE ALDOLASE-RELATED"/>
    <property type="match status" value="1"/>
</dbReference>
<evidence type="ECO:0000256" key="1">
    <source>
        <dbReference type="ARBA" id="ARBA00001933"/>
    </source>
</evidence>
<organism evidence="5 6">
    <name type="scientific">Formosa maritima</name>
    <dbReference type="NCBI Taxonomy" id="2592046"/>
    <lineage>
        <taxon>Bacteria</taxon>
        <taxon>Pseudomonadati</taxon>
        <taxon>Bacteroidota</taxon>
        <taxon>Flavobacteriia</taxon>
        <taxon>Flavobacteriales</taxon>
        <taxon>Flavobacteriaceae</taxon>
        <taxon>Formosa</taxon>
    </lineage>
</organism>